<dbReference type="RefSeq" id="WP_243305990.1">
    <property type="nucleotide sequence ID" value="NZ_JALGBI010000001.1"/>
</dbReference>
<evidence type="ECO:0000313" key="1">
    <source>
        <dbReference type="EMBL" id="MCJ0763398.1"/>
    </source>
</evidence>
<organism evidence="1 2">
    <name type="scientific">Variovorax terrae</name>
    <dbReference type="NCBI Taxonomy" id="2923278"/>
    <lineage>
        <taxon>Bacteria</taxon>
        <taxon>Pseudomonadati</taxon>
        <taxon>Pseudomonadota</taxon>
        <taxon>Betaproteobacteria</taxon>
        <taxon>Burkholderiales</taxon>
        <taxon>Comamonadaceae</taxon>
        <taxon>Variovorax</taxon>
    </lineage>
</organism>
<dbReference type="EMBL" id="JALGBI010000001">
    <property type="protein sequence ID" value="MCJ0763398.1"/>
    <property type="molecule type" value="Genomic_DNA"/>
</dbReference>
<accession>A0A9X2AM70</accession>
<proteinExistence type="predicted"/>
<comment type="caution">
    <text evidence="1">The sequence shown here is derived from an EMBL/GenBank/DDBJ whole genome shotgun (WGS) entry which is preliminary data.</text>
</comment>
<reference evidence="1" key="1">
    <citation type="submission" date="2022-03" db="EMBL/GenBank/DDBJ databases">
        <authorList>
            <person name="Woo C.Y."/>
        </authorList>
    </citation>
    <scope>NUCLEOTIDE SEQUENCE</scope>
    <source>
        <strain evidence="1">CYS-02</strain>
    </source>
</reference>
<dbReference type="Pfam" id="PF11731">
    <property type="entry name" value="Cdd1"/>
    <property type="match status" value="1"/>
</dbReference>
<dbReference type="Gene3D" id="1.10.150.20">
    <property type="entry name" value="5' to 3' exonuclease, C-terminal subdomain"/>
    <property type="match status" value="1"/>
</dbReference>
<dbReference type="Proteomes" id="UP001139447">
    <property type="component" value="Unassembled WGS sequence"/>
</dbReference>
<sequence>MKAATAQQAQALEDIPNIGRAIASDLRLIGIHQPQQLQGRDALALYRSLNRATHQRQDPCVLDTFMAAVDFMNGAAPAPWWHYTAQRKSLYRDL</sequence>
<name>A0A9X2AM70_9BURK</name>
<gene>
    <name evidence="1" type="ORF">MMF98_09265</name>
</gene>
<dbReference type="InterPro" id="IPR021725">
    <property type="entry name" value="Cdd1"/>
</dbReference>
<protein>
    <submittedName>
        <fullName evidence="1">Helix-hairpin-helix domain-containing protein</fullName>
    </submittedName>
</protein>
<keyword evidence="2" id="KW-1185">Reference proteome</keyword>
<dbReference type="AlphaFoldDB" id="A0A9X2AM70"/>
<evidence type="ECO:0000313" key="2">
    <source>
        <dbReference type="Proteomes" id="UP001139447"/>
    </source>
</evidence>